<evidence type="ECO:0000256" key="11">
    <source>
        <dbReference type="RuleBase" id="RU000498"/>
    </source>
</evidence>
<keyword evidence="6 10" id="KW-0479">Metal-binding</keyword>
<feature type="domain" description="Catalase core" evidence="13">
    <location>
        <begin position="37"/>
        <end position="425"/>
    </location>
</feature>
<dbReference type="SUPFAM" id="SSF52317">
    <property type="entry name" value="Class I glutamine amidotransferase-like"/>
    <property type="match status" value="1"/>
</dbReference>
<gene>
    <name evidence="14" type="ORF">JI741_21950</name>
</gene>
<feature type="region of interest" description="Disordered" evidence="12">
    <location>
        <begin position="1"/>
        <end position="31"/>
    </location>
</feature>
<reference evidence="14 15" key="1">
    <citation type="submission" date="2021-01" db="EMBL/GenBank/DDBJ databases">
        <title>Chryseolinea sp. Jin1 Genome sequencing and assembly.</title>
        <authorList>
            <person name="Kim I."/>
        </authorList>
    </citation>
    <scope>NUCLEOTIDE SEQUENCE [LARGE SCALE GENOMIC DNA]</scope>
    <source>
        <strain evidence="14 15">Jin1</strain>
    </source>
</reference>
<evidence type="ECO:0000256" key="12">
    <source>
        <dbReference type="SAM" id="MobiDB-lite"/>
    </source>
</evidence>
<dbReference type="InterPro" id="IPR043156">
    <property type="entry name" value="Catalase_clade2_helical"/>
</dbReference>
<dbReference type="PROSITE" id="PS00438">
    <property type="entry name" value="CATALASE_2"/>
    <property type="match status" value="1"/>
</dbReference>
<dbReference type="EC" id="1.11.1.6" evidence="3 10"/>
<protein>
    <recommendedName>
        <fullName evidence="3 10">Catalase</fullName>
        <ecNumber evidence="3 10">1.11.1.6</ecNumber>
    </recommendedName>
</protein>
<evidence type="ECO:0000256" key="9">
    <source>
        <dbReference type="ARBA" id="ARBA00023324"/>
    </source>
</evidence>
<evidence type="ECO:0000256" key="7">
    <source>
        <dbReference type="ARBA" id="ARBA00023002"/>
    </source>
</evidence>
<feature type="compositionally biased region" description="Basic and acidic residues" evidence="12">
    <location>
        <begin position="14"/>
        <end position="23"/>
    </location>
</feature>
<comment type="caution">
    <text evidence="14">The sequence shown here is derived from an EMBL/GenBank/DDBJ whole genome shotgun (WGS) entry which is preliminary data.</text>
</comment>
<dbReference type="InterPro" id="IPR024712">
    <property type="entry name" value="Catalase_clade2"/>
</dbReference>
<evidence type="ECO:0000259" key="13">
    <source>
        <dbReference type="SMART" id="SM01060"/>
    </source>
</evidence>
<dbReference type="InterPro" id="IPR020835">
    <property type="entry name" value="Catalase_sf"/>
</dbReference>
<keyword evidence="9 10" id="KW-0376">Hydrogen peroxide</keyword>
<keyword evidence="5 10" id="KW-0349">Heme</keyword>
<comment type="catalytic activity">
    <reaction evidence="10 11">
        <text>2 H2O2 = O2 + 2 H2O</text>
        <dbReference type="Rhea" id="RHEA:20309"/>
        <dbReference type="ChEBI" id="CHEBI:15377"/>
        <dbReference type="ChEBI" id="CHEBI:15379"/>
        <dbReference type="ChEBI" id="CHEBI:16240"/>
        <dbReference type="EC" id="1.11.1.6"/>
    </reaction>
</comment>
<accession>A0ABS1KWS1</accession>
<dbReference type="InterPro" id="IPR010582">
    <property type="entry name" value="Catalase_immune_responsive"/>
</dbReference>
<dbReference type="PROSITE" id="PS51402">
    <property type="entry name" value="CATALASE_3"/>
    <property type="match status" value="1"/>
</dbReference>
<name>A0ABS1KWS1_9BACT</name>
<organism evidence="14 15">
    <name type="scientific">Chryseolinea lacunae</name>
    <dbReference type="NCBI Taxonomy" id="2801331"/>
    <lineage>
        <taxon>Bacteria</taxon>
        <taxon>Pseudomonadati</taxon>
        <taxon>Bacteroidota</taxon>
        <taxon>Cytophagia</taxon>
        <taxon>Cytophagales</taxon>
        <taxon>Fulvivirgaceae</taxon>
        <taxon>Chryseolinea</taxon>
    </lineage>
</organism>
<dbReference type="InterPro" id="IPR024708">
    <property type="entry name" value="Catalase_AS"/>
</dbReference>
<dbReference type="PROSITE" id="PS00437">
    <property type="entry name" value="CATALASE_1"/>
    <property type="match status" value="1"/>
</dbReference>
<dbReference type="InterPro" id="IPR011614">
    <property type="entry name" value="Catalase_core"/>
</dbReference>
<dbReference type="CDD" id="cd08155">
    <property type="entry name" value="catalase_clade_2"/>
    <property type="match status" value="1"/>
</dbReference>
<proteinExistence type="inferred from homology"/>
<dbReference type="InterPro" id="IPR029062">
    <property type="entry name" value="Class_I_gatase-like"/>
</dbReference>
<keyword evidence="8 10" id="KW-0408">Iron</keyword>
<evidence type="ECO:0000256" key="10">
    <source>
        <dbReference type="PIRNR" id="PIRNR038927"/>
    </source>
</evidence>
<evidence type="ECO:0000313" key="14">
    <source>
        <dbReference type="EMBL" id="MBL0743911.1"/>
    </source>
</evidence>
<comment type="similarity">
    <text evidence="2">Belongs to the catalase family. HPII subfamily.</text>
</comment>
<dbReference type="SMART" id="SM01060">
    <property type="entry name" value="Catalase"/>
    <property type="match status" value="1"/>
</dbReference>
<sequence>MATKNTAKPTADPKQPDNAKTKELAPNTEESTAQFLTTNHGVKVNDDQNSLKAGERGATLLEDFILREKITHFDHERIPERIVHARGSAAHGVFKVYKSMSSVTRAGFLQDPSKETPVFVRFSTVAGSRGSSDLARDARGFAVKFYTEEGNFDLVGNNIPVFFIQDAIKFPDLIHAVKPEPDNEMPQAASAHDTFWDFISLMPESAHMVMWVMSDRAIPRSYRMMEGFGVHTFRFLNEKNESTFVKFHWKPLLGVHAVAWDEAQNISGKDPDFHRRDLWDAIASGNFPEWELGVQIIPEADEHKFEFDLLDPTKLVPEELVPVQRIGKLTLNRNPDNFFAETEQVAFHVGHVVPGIDFTNDPLLQGRLFSYTDTQLIRLGGPNFHEIPINRPIAPVHNNQRDGAMRQTINKGKTSYNPNTLGGGCPFQAKAMEGGFTSYTERIDAKKIRERSPSFFDHFSQARLFFNSQSDPEKNHIVDALRFELGKVQAIAVRERMLVVLANIDKGLANEVAYGLGLSVPKKIDGTLNQSIPADANPQTYESVNKESSLLKSDALSMANTIKDSIATRKVAILAADGVNEKSLNVVKQALTKAGAVVDVIAPKLGIVTGEHDAAIPVQQSFLTAASVLYDAVYVPGGTNSVATLAAEANAVHFLNEAFKHCKAIAGDEAARQVLEATYFSKKLPEDNSLETVLREGIVIHDDAAKLGDQFIKAIAQHRFWEREKPRRVPA</sequence>
<dbReference type="InterPro" id="IPR041399">
    <property type="entry name" value="Catalase_large_C"/>
</dbReference>
<dbReference type="InterPro" id="IPR002226">
    <property type="entry name" value="Catalase_haem_BS"/>
</dbReference>
<evidence type="ECO:0000256" key="3">
    <source>
        <dbReference type="ARBA" id="ARBA00012314"/>
    </source>
</evidence>
<evidence type="ECO:0000313" key="15">
    <source>
        <dbReference type="Proteomes" id="UP000613030"/>
    </source>
</evidence>
<dbReference type="PANTHER" id="PTHR42821">
    <property type="entry name" value="CATALASE"/>
    <property type="match status" value="1"/>
</dbReference>
<evidence type="ECO:0000256" key="1">
    <source>
        <dbReference type="ARBA" id="ARBA00001971"/>
    </source>
</evidence>
<evidence type="ECO:0000256" key="5">
    <source>
        <dbReference type="ARBA" id="ARBA00022617"/>
    </source>
</evidence>
<dbReference type="PANTHER" id="PTHR42821:SF1">
    <property type="entry name" value="CATALASE-B"/>
    <property type="match status" value="1"/>
</dbReference>
<dbReference type="GO" id="GO:0004096">
    <property type="term" value="F:catalase activity"/>
    <property type="evidence" value="ECO:0007669"/>
    <property type="project" value="UniProtKB-EC"/>
</dbReference>
<dbReference type="EMBL" id="JAERRB010000008">
    <property type="protein sequence ID" value="MBL0743911.1"/>
    <property type="molecule type" value="Genomic_DNA"/>
</dbReference>
<dbReference type="Pfam" id="PF18011">
    <property type="entry name" value="Catalase_C"/>
    <property type="match status" value="1"/>
</dbReference>
<evidence type="ECO:0000256" key="6">
    <source>
        <dbReference type="ARBA" id="ARBA00022723"/>
    </source>
</evidence>
<evidence type="ECO:0000256" key="2">
    <source>
        <dbReference type="ARBA" id="ARBA00010660"/>
    </source>
</evidence>
<evidence type="ECO:0000256" key="4">
    <source>
        <dbReference type="ARBA" id="ARBA00022559"/>
    </source>
</evidence>
<comment type="cofactor">
    <cofactor evidence="1 10">
        <name>heme</name>
        <dbReference type="ChEBI" id="CHEBI:30413"/>
    </cofactor>
</comment>
<dbReference type="Pfam" id="PF06628">
    <property type="entry name" value="Catalase-rel"/>
    <property type="match status" value="1"/>
</dbReference>
<comment type="function">
    <text evidence="10">Decomposes hydrogen peroxide into water and oxygen; serves to protect cells from the toxic effects of hydrogen peroxide.</text>
</comment>
<dbReference type="CDD" id="cd03132">
    <property type="entry name" value="GATase1_catalase"/>
    <property type="match status" value="1"/>
</dbReference>
<evidence type="ECO:0000256" key="8">
    <source>
        <dbReference type="ARBA" id="ARBA00023004"/>
    </source>
</evidence>
<keyword evidence="7 10" id="KW-0560">Oxidoreductase</keyword>
<dbReference type="Gene3D" id="3.40.50.880">
    <property type="match status" value="1"/>
</dbReference>
<keyword evidence="15" id="KW-1185">Reference proteome</keyword>
<dbReference type="Pfam" id="PF00199">
    <property type="entry name" value="Catalase"/>
    <property type="match status" value="1"/>
</dbReference>
<dbReference type="SUPFAM" id="SSF56634">
    <property type="entry name" value="Heme-dependent catalase-like"/>
    <property type="match status" value="1"/>
</dbReference>
<dbReference type="InterPro" id="IPR018028">
    <property type="entry name" value="Catalase"/>
</dbReference>
<dbReference type="PIRSF" id="PIRSF038927">
    <property type="entry name" value="Catalase_clade2"/>
    <property type="match status" value="1"/>
</dbReference>
<dbReference type="Gene3D" id="1.20.1370.20">
    <property type="match status" value="1"/>
</dbReference>
<dbReference type="PRINTS" id="PR00067">
    <property type="entry name" value="CATALASE"/>
</dbReference>
<dbReference type="Proteomes" id="UP000613030">
    <property type="component" value="Unassembled WGS sequence"/>
</dbReference>
<keyword evidence="4 10" id="KW-0575">Peroxidase</keyword>
<dbReference type="RefSeq" id="WP_202013503.1">
    <property type="nucleotide sequence ID" value="NZ_JAERRB010000008.1"/>
</dbReference>
<dbReference type="Gene3D" id="2.40.180.10">
    <property type="entry name" value="Catalase core domain"/>
    <property type="match status" value="1"/>
</dbReference>